<dbReference type="AlphaFoldDB" id="A0A9J5YZI6"/>
<reference evidence="2 3" key="1">
    <citation type="submission" date="2020-09" db="EMBL/GenBank/DDBJ databases">
        <title>De no assembly of potato wild relative species, Solanum commersonii.</title>
        <authorList>
            <person name="Cho K."/>
        </authorList>
    </citation>
    <scope>NUCLEOTIDE SEQUENCE [LARGE SCALE GENOMIC DNA]</scope>
    <source>
        <strain evidence="2">LZ3.2</strain>
        <tissue evidence="2">Leaf</tissue>
    </source>
</reference>
<evidence type="ECO:0000313" key="3">
    <source>
        <dbReference type="Proteomes" id="UP000824120"/>
    </source>
</evidence>
<accession>A0A9J5YZI6</accession>
<name>A0A9J5YZI6_SOLCO</name>
<proteinExistence type="predicted"/>
<dbReference type="Proteomes" id="UP000824120">
    <property type="component" value="Chromosome 5"/>
</dbReference>
<sequence length="377" mass="43302">MSERKNNRGGGGSSSSSKNLAPRFRINTNDYTHEELDEEVEINDEDDVTLLLLVRLLNYWNKMKSPLYLLFQRPLGTGRLRTHLKKCNKEFAHLDDIERANRNGIPIPVNSMGVGGSNMVQSVLNMTNPTSRSTHRTYSKEKDRTKLAKMIVCGLPFSFPSHHGFIQYIHELYNPDYEEPVQLVFNAHNADPNSRIDYEDWKNIKELIEFFSVFYKATNAASGQYHPTILLPRSDDTDDWVDDYLELESSINNDFDLYFNQAREKIRHEEGQLQAPILRVAERLTTSPNVPMCLTLKKKVKSARKESSRRITEQFREASPYHPMIYNAKMLKVKAKRRGTGPKSGSPSSSTIPTNCAEWILCSTIFDSYKYSFKSVA</sequence>
<evidence type="ECO:0000313" key="2">
    <source>
        <dbReference type="EMBL" id="KAG5605119.1"/>
    </source>
</evidence>
<dbReference type="OrthoDB" id="2610923at2759"/>
<protein>
    <submittedName>
        <fullName evidence="2">Uncharacterized protein</fullName>
    </submittedName>
</protein>
<gene>
    <name evidence="2" type="ORF">H5410_026611</name>
</gene>
<comment type="caution">
    <text evidence="2">The sequence shown here is derived from an EMBL/GenBank/DDBJ whole genome shotgun (WGS) entry which is preliminary data.</text>
</comment>
<dbReference type="EMBL" id="JACXVP010000005">
    <property type="protein sequence ID" value="KAG5605119.1"/>
    <property type="molecule type" value="Genomic_DNA"/>
</dbReference>
<feature type="region of interest" description="Disordered" evidence="1">
    <location>
        <begin position="1"/>
        <end position="24"/>
    </location>
</feature>
<organism evidence="2 3">
    <name type="scientific">Solanum commersonii</name>
    <name type="common">Commerson's wild potato</name>
    <name type="synonym">Commerson's nightshade</name>
    <dbReference type="NCBI Taxonomy" id="4109"/>
    <lineage>
        <taxon>Eukaryota</taxon>
        <taxon>Viridiplantae</taxon>
        <taxon>Streptophyta</taxon>
        <taxon>Embryophyta</taxon>
        <taxon>Tracheophyta</taxon>
        <taxon>Spermatophyta</taxon>
        <taxon>Magnoliopsida</taxon>
        <taxon>eudicotyledons</taxon>
        <taxon>Gunneridae</taxon>
        <taxon>Pentapetalae</taxon>
        <taxon>asterids</taxon>
        <taxon>lamiids</taxon>
        <taxon>Solanales</taxon>
        <taxon>Solanaceae</taxon>
        <taxon>Solanoideae</taxon>
        <taxon>Solaneae</taxon>
        <taxon>Solanum</taxon>
    </lineage>
</organism>
<keyword evidence="3" id="KW-1185">Reference proteome</keyword>
<evidence type="ECO:0000256" key="1">
    <source>
        <dbReference type="SAM" id="MobiDB-lite"/>
    </source>
</evidence>